<evidence type="ECO:0000256" key="7">
    <source>
        <dbReference type="ARBA" id="ARBA00022837"/>
    </source>
</evidence>
<feature type="compositionally biased region" description="Polar residues" evidence="13">
    <location>
        <begin position="373"/>
        <end position="418"/>
    </location>
</feature>
<feature type="chain" id="PRO_5039927547" description="Collagen alpha-1(XXVII) chain" evidence="14">
    <location>
        <begin position="40"/>
        <end position="1326"/>
    </location>
</feature>
<organism evidence="16 17">
    <name type="scientific">Rattus norvegicus</name>
    <name type="common">Rat</name>
    <dbReference type="NCBI Taxonomy" id="10116"/>
    <lineage>
        <taxon>Eukaryota</taxon>
        <taxon>Metazoa</taxon>
        <taxon>Chordata</taxon>
        <taxon>Craniata</taxon>
        <taxon>Vertebrata</taxon>
        <taxon>Euteleostomi</taxon>
        <taxon>Mammalia</taxon>
        <taxon>Eutheria</taxon>
        <taxon>Euarchontoglires</taxon>
        <taxon>Glires</taxon>
        <taxon>Rodentia</taxon>
        <taxon>Myomorpha</taxon>
        <taxon>Muroidea</taxon>
        <taxon>Muridae</taxon>
        <taxon>Murinae</taxon>
        <taxon>Rattus</taxon>
    </lineage>
</organism>
<keyword evidence="7" id="KW-0106">Calcium</keyword>
<dbReference type="Pfam" id="PF01410">
    <property type="entry name" value="COLFI"/>
    <property type="match status" value="2"/>
</dbReference>
<name>A6J7X7_RAT</name>
<dbReference type="GO" id="GO:0046872">
    <property type="term" value="F:metal ion binding"/>
    <property type="evidence" value="ECO:0007669"/>
    <property type="project" value="UniProtKB-KW"/>
</dbReference>
<evidence type="ECO:0000256" key="1">
    <source>
        <dbReference type="ARBA" id="ARBA00004498"/>
    </source>
</evidence>
<evidence type="ECO:0000256" key="10">
    <source>
        <dbReference type="ARBA" id="ARBA00023180"/>
    </source>
</evidence>
<dbReference type="FunFam" id="2.60.120.200:FF:000085">
    <property type="entry name" value="collagen alpha-1(XXVII) chain isoform X1"/>
    <property type="match status" value="1"/>
</dbReference>
<feature type="compositionally biased region" description="Low complexity" evidence="13">
    <location>
        <begin position="1038"/>
        <end position="1053"/>
    </location>
</feature>
<keyword evidence="2" id="KW-0964">Secreted</keyword>
<dbReference type="InterPro" id="IPR008160">
    <property type="entry name" value="Collagen"/>
</dbReference>
<evidence type="ECO:0000256" key="2">
    <source>
        <dbReference type="ARBA" id="ARBA00022525"/>
    </source>
</evidence>
<evidence type="ECO:0000256" key="9">
    <source>
        <dbReference type="ARBA" id="ARBA00023157"/>
    </source>
</evidence>
<evidence type="ECO:0000259" key="15">
    <source>
        <dbReference type="PROSITE" id="PS51461"/>
    </source>
</evidence>
<dbReference type="SUPFAM" id="SSF49899">
    <property type="entry name" value="Concanavalin A-like lectins/glucanases"/>
    <property type="match status" value="1"/>
</dbReference>
<feature type="compositionally biased region" description="Basic and acidic residues" evidence="13">
    <location>
        <begin position="722"/>
        <end position="747"/>
    </location>
</feature>
<evidence type="ECO:0000256" key="13">
    <source>
        <dbReference type="SAM" id="MobiDB-lite"/>
    </source>
</evidence>
<evidence type="ECO:0000313" key="16">
    <source>
        <dbReference type="EMBL" id="EDM10530.1"/>
    </source>
</evidence>
<dbReference type="Pfam" id="PF01391">
    <property type="entry name" value="Collagen"/>
    <property type="match status" value="4"/>
</dbReference>
<proteinExistence type="predicted"/>
<dbReference type="EMBL" id="CH473978">
    <property type="protein sequence ID" value="EDM10530.1"/>
    <property type="molecule type" value="Genomic_DNA"/>
</dbReference>
<evidence type="ECO:0000256" key="12">
    <source>
        <dbReference type="ARBA" id="ARBA00067930"/>
    </source>
</evidence>
<dbReference type="GO" id="GO:0005581">
    <property type="term" value="C:collagen trimer"/>
    <property type="evidence" value="ECO:0007669"/>
    <property type="project" value="UniProtKB-KW"/>
</dbReference>
<dbReference type="FunFam" id="2.60.120.1000:FF:000011">
    <property type="entry name" value="Collagen alpha-1(XXVII) chain"/>
    <property type="match status" value="1"/>
</dbReference>
<feature type="compositionally biased region" description="Low complexity" evidence="13">
    <location>
        <begin position="841"/>
        <end position="850"/>
    </location>
</feature>
<feature type="compositionally biased region" description="Low complexity" evidence="13">
    <location>
        <begin position="681"/>
        <end position="701"/>
    </location>
</feature>
<feature type="signal peptide" evidence="14">
    <location>
        <begin position="1"/>
        <end position="39"/>
    </location>
</feature>
<dbReference type="InterPro" id="IPR050149">
    <property type="entry name" value="Collagen_superfamily"/>
</dbReference>
<accession>A6J7X7</accession>
<dbReference type="Gene3D" id="2.60.120.200">
    <property type="match status" value="1"/>
</dbReference>
<keyword evidence="4" id="KW-0479">Metal-binding</keyword>
<dbReference type="SMART" id="SM00210">
    <property type="entry name" value="TSPN"/>
    <property type="match status" value="1"/>
</dbReference>
<dbReference type="InterPro" id="IPR013320">
    <property type="entry name" value="ConA-like_dom_sf"/>
</dbReference>
<gene>
    <name evidence="16 18" type="primary">Col27a1</name>
    <name evidence="16" type="ORF">rCG_55205</name>
</gene>
<comment type="function">
    <text evidence="11">Plays a role during the calcification of cartilage and the transition of cartilage to bone.</text>
</comment>
<reference evidence="16 17" key="1">
    <citation type="submission" date="2005-09" db="EMBL/GenBank/DDBJ databases">
        <authorList>
            <person name="Mural R.J."/>
            <person name="Li P.W."/>
            <person name="Adams M.D."/>
            <person name="Amanatides P.G."/>
            <person name="Baden-Tillson H."/>
            <person name="Barnstead M."/>
            <person name="Chin S.H."/>
            <person name="Dew I."/>
            <person name="Evans C.A."/>
            <person name="Ferriera S."/>
            <person name="Flanigan M."/>
            <person name="Fosler C."/>
            <person name="Glodek A."/>
            <person name="Gu Z."/>
            <person name="Holt R.A."/>
            <person name="Jennings D."/>
            <person name="Kraft C.L."/>
            <person name="Lu F."/>
            <person name="Nguyen T."/>
            <person name="Nusskern D.R."/>
            <person name="Pfannkoch C.M."/>
            <person name="Sitter C."/>
            <person name="Sutton G.G."/>
            <person name="Venter J.C."/>
            <person name="Wang Z."/>
            <person name="Woodage T."/>
            <person name="Zheng X.H."/>
            <person name="Zhong F."/>
        </authorList>
    </citation>
    <scope>NUCLEOTIDE SEQUENCE [LARGE SCALE GENOMIC DNA]</scope>
    <source>
        <strain>BN</strain>
        <strain evidence="17">Sprague-Dawley</strain>
    </source>
</reference>
<feature type="region of interest" description="Disordered" evidence="13">
    <location>
        <begin position="502"/>
        <end position="571"/>
    </location>
</feature>
<keyword evidence="6" id="KW-0677">Repeat</keyword>
<evidence type="ECO:0000256" key="6">
    <source>
        <dbReference type="ARBA" id="ARBA00022737"/>
    </source>
</evidence>
<dbReference type="InterPro" id="IPR048287">
    <property type="entry name" value="TSPN-like_N"/>
</dbReference>
<dbReference type="PROSITE" id="PS51257">
    <property type="entry name" value="PROKAR_LIPOPROTEIN"/>
    <property type="match status" value="1"/>
</dbReference>
<sequence>MPLGTRLRTDRPASHLGTQGFLFAWILVSFSCHLASTQGAPEDVDVLQRLGLSWTKAGGGRSPAPPGVIPFPSGFIFTQRAKLQAPTTNVLPTTLGRELALVLSLCSHRVNHAFLFAIRSRKHRLQLGLQFLPGRTLVHLGPRQSVAFDLDVHDGRWHHLALELRGRTVTLVTACGQHRVPVPLPSRRDSMLDPQGSFLLGKMNPRAVQFEGALCQFSIHPVAQVAHNYCAHLRERCRQVDTYGPQVGALFPWDSGPAFALHPEPALLGLGNLTRNPATLGSRPISRGLMVTMAPAVPTKPLRMVHQDVSKLGSSQTPLVPAKQSARKTPSPFPSAALANSTRVFHSAPAQPRQITATSPTKRPPTKPSVSSLSVTPMKSPQAIQKAGTPSFSRPIPTTQKPTPLTSHPSPSKVSSATVRPVQKTFMTPQPPTLSPQALHPITGLPKKFTIPTVAKPQSKMTSWASKPVLARTNVPKALEQTVVAQSSVSYLGSQTLATALPPLGVGNSRMMPSTRDSTSTPAGSKKITGLEASKKTRHKSSPRKPIPLSSGKTARDASPRDLTTKPSQLSTPALVLAPAHLLSSSPQPTSSSFSFFHLPEPTPFLMLMGPPGSKGDCGLPGPPGLPGLPGSPGPRGPRGQKGDPGLSPGQAHDGAKGNMGLPGLAGNPGPMGRKGHKGHPGAAGHPGEQGQPGPEGSPGAKGYPGRQGFPGPVGDPGPKGSRGDRGDPGPDGEHGEKGQEGLKGEEGLPGPPGITGVRGREGKPGSQGEKGQRGAKGHKGITGPLGPPGPKGEKGEQGEDGKTEGAPGPPGERGPVGDRGDRGEPGDPGYPGQEGVQGLRGEPGQQGQPGHPGPRGRPGPKGSKGEEGPKGKPGKAGASGRRGTQGLQGLPGPRGVVGRQGPEGMAGQDGNPGRDGRPGYQGEQGNDGDPGPVGPAGRRGNPGVAGLPGAQGPPGFKGESGLPGQLGPPGKRGTEGGTGLPGNQGEPGSKGQPGDSGEMGFPGVAGLFGPKGPPGDIGFKGIQGPRGPPGLMGKEGIIGPPGMLGPSGLPGPKGDRGSRGDWGLQGPRGPPGPRGRPGPPGPPWHPVQFQQDDLEAAFQTWMDAHGAVRLEGYSYPDQLMLDQGGEIFKTLHYLSNLIQSIKTPLGTKENPARVCRDLMDCEQKMADGIYWVDPNLGCSSDTIEVSCNFTHGGQTCLKPITASKAEFAVSRVQMNFLHLLSSEGTQHITIHCLNMTVWQEGPARPSARQAVRFRAWNGQVFEAGGQFRPEVSMDGCKVHDGRWHQTLFTFRTQDPQQLPIVSVDNLPPVSSGKQYRLEVGPACFL</sequence>
<comment type="subcellular location">
    <subcellularLocation>
        <location evidence="1">Secreted</location>
        <location evidence="1">Extracellular space</location>
        <location evidence="1">Extracellular matrix</location>
    </subcellularLocation>
</comment>
<feature type="compositionally biased region" description="Pro residues" evidence="13">
    <location>
        <begin position="1069"/>
        <end position="1086"/>
    </location>
</feature>
<dbReference type="Proteomes" id="UP000234681">
    <property type="component" value="Chromosome 5"/>
</dbReference>
<feature type="compositionally biased region" description="Low complexity" evidence="13">
    <location>
        <begin position="876"/>
        <end position="903"/>
    </location>
</feature>
<feature type="region of interest" description="Disordered" evidence="13">
    <location>
        <begin position="608"/>
        <end position="1089"/>
    </location>
</feature>
<evidence type="ECO:0000256" key="5">
    <source>
        <dbReference type="ARBA" id="ARBA00022729"/>
    </source>
</evidence>
<keyword evidence="8 16" id="KW-0176">Collagen</keyword>
<dbReference type="PANTHER" id="PTHR24023">
    <property type="entry name" value="COLLAGEN ALPHA"/>
    <property type="match status" value="1"/>
</dbReference>
<dbReference type="PANTHER" id="PTHR24023:SF1112">
    <property type="entry name" value="COL_CUTICLE_N DOMAIN-CONTAINING PROTEIN-RELATED"/>
    <property type="match status" value="1"/>
</dbReference>
<dbReference type="SMART" id="SM00038">
    <property type="entry name" value="COLFI"/>
    <property type="match status" value="1"/>
</dbReference>
<keyword evidence="3" id="KW-0272">Extracellular matrix</keyword>
<feature type="region of interest" description="Disordered" evidence="13">
    <location>
        <begin position="308"/>
        <end position="419"/>
    </location>
</feature>
<feature type="domain" description="Fibrillar collagen NC1" evidence="15">
    <location>
        <begin position="1126"/>
        <end position="1326"/>
    </location>
</feature>
<evidence type="ECO:0000256" key="8">
    <source>
        <dbReference type="ARBA" id="ARBA00023119"/>
    </source>
</evidence>
<dbReference type="RGD" id="735115">
    <property type="gene designation" value="Col27a1"/>
</dbReference>
<evidence type="ECO:0000313" key="18">
    <source>
        <dbReference type="RGD" id="735115"/>
    </source>
</evidence>
<keyword evidence="5 14" id="KW-0732">Signal</keyword>
<feature type="compositionally biased region" description="Pro residues" evidence="13">
    <location>
        <begin position="621"/>
        <end position="636"/>
    </location>
</feature>
<keyword evidence="9" id="KW-1015">Disulfide bond</keyword>
<evidence type="ECO:0000313" key="17">
    <source>
        <dbReference type="Proteomes" id="UP000234681"/>
    </source>
</evidence>
<evidence type="ECO:0000256" key="14">
    <source>
        <dbReference type="SAM" id="SignalP"/>
    </source>
</evidence>
<dbReference type="GO" id="GO:0005201">
    <property type="term" value="F:extracellular matrix structural constituent"/>
    <property type="evidence" value="ECO:0007669"/>
    <property type="project" value="InterPro"/>
</dbReference>
<dbReference type="PROSITE" id="PS51461">
    <property type="entry name" value="NC1_FIB"/>
    <property type="match status" value="1"/>
</dbReference>
<feature type="compositionally biased region" description="Polar residues" evidence="13">
    <location>
        <begin position="511"/>
        <end position="523"/>
    </location>
</feature>
<evidence type="ECO:0000256" key="3">
    <source>
        <dbReference type="ARBA" id="ARBA00022530"/>
    </source>
</evidence>
<feature type="compositionally biased region" description="Basic and acidic residues" evidence="13">
    <location>
        <begin position="554"/>
        <end position="564"/>
    </location>
</feature>
<keyword evidence="10" id="KW-0325">Glycoprotein</keyword>
<protein>
    <recommendedName>
        <fullName evidence="12">Collagen alpha-1(XXVII) chain</fullName>
    </recommendedName>
</protein>
<dbReference type="InterPro" id="IPR000885">
    <property type="entry name" value="Fib_collagen_C"/>
</dbReference>
<evidence type="ECO:0000256" key="11">
    <source>
        <dbReference type="ARBA" id="ARBA00057896"/>
    </source>
</evidence>
<dbReference type="Gene3D" id="2.60.120.1000">
    <property type="match status" value="1"/>
</dbReference>
<feature type="compositionally biased region" description="Basic and acidic residues" evidence="13">
    <location>
        <begin position="792"/>
        <end position="804"/>
    </location>
</feature>
<evidence type="ECO:0000256" key="4">
    <source>
        <dbReference type="ARBA" id="ARBA00022723"/>
    </source>
</evidence>
<feature type="compositionally biased region" description="Basic and acidic residues" evidence="13">
    <location>
        <begin position="816"/>
        <end position="826"/>
    </location>
</feature>